<organism evidence="3 4">
    <name type="scientific">Carpinus fangiana</name>
    <dbReference type="NCBI Taxonomy" id="176857"/>
    <lineage>
        <taxon>Eukaryota</taxon>
        <taxon>Viridiplantae</taxon>
        <taxon>Streptophyta</taxon>
        <taxon>Embryophyta</taxon>
        <taxon>Tracheophyta</taxon>
        <taxon>Spermatophyta</taxon>
        <taxon>Magnoliopsida</taxon>
        <taxon>eudicotyledons</taxon>
        <taxon>Gunneridae</taxon>
        <taxon>Pentapetalae</taxon>
        <taxon>rosids</taxon>
        <taxon>fabids</taxon>
        <taxon>Fagales</taxon>
        <taxon>Betulaceae</taxon>
        <taxon>Carpinus</taxon>
    </lineage>
</organism>
<feature type="compositionally biased region" description="Polar residues" evidence="1">
    <location>
        <begin position="423"/>
        <end position="435"/>
    </location>
</feature>
<comment type="caution">
    <text evidence="3">The sequence shown here is derived from an EMBL/GenBank/DDBJ whole genome shotgun (WGS) entry which is preliminary data.</text>
</comment>
<evidence type="ECO:0000259" key="2">
    <source>
        <dbReference type="Pfam" id="PF10307"/>
    </source>
</evidence>
<reference evidence="3 4" key="1">
    <citation type="submission" date="2019-06" db="EMBL/GenBank/DDBJ databases">
        <title>A chromosomal-level reference genome of Carpinus fangiana (Coryloideae, Betulaceae).</title>
        <authorList>
            <person name="Yang X."/>
            <person name="Wang Z."/>
            <person name="Zhang L."/>
            <person name="Hao G."/>
            <person name="Liu J."/>
            <person name="Yang Y."/>
        </authorList>
    </citation>
    <scope>NUCLEOTIDE SEQUENCE [LARGE SCALE GENOMIC DNA]</scope>
    <source>
        <strain evidence="3">Cfa_2016G</strain>
        <tissue evidence="3">Leaf</tissue>
    </source>
</reference>
<evidence type="ECO:0000313" key="3">
    <source>
        <dbReference type="EMBL" id="KAB8664851.1"/>
    </source>
</evidence>
<protein>
    <recommendedName>
        <fullName evidence="2">Swiss Army Knife RNA repair protein HAD domain-containing protein</fullName>
    </recommendedName>
</protein>
<evidence type="ECO:0000256" key="1">
    <source>
        <dbReference type="SAM" id="MobiDB-lite"/>
    </source>
</evidence>
<dbReference type="EMBL" id="VIBQ01000083">
    <property type="protein sequence ID" value="KAB8664851.1"/>
    <property type="molecule type" value="Genomic_DNA"/>
</dbReference>
<dbReference type="GO" id="GO:1990259">
    <property type="term" value="F:histone H2AQ104 methyltransferase activity"/>
    <property type="evidence" value="ECO:0007669"/>
    <property type="project" value="TreeGrafter"/>
</dbReference>
<dbReference type="PANTHER" id="PTHR10335:SF23">
    <property type="entry name" value="OB FOLD-CONTAINING PROTEIN, NUCLEIC ACID BINDING"/>
    <property type="match status" value="1"/>
</dbReference>
<evidence type="ECO:0000313" key="4">
    <source>
        <dbReference type="Proteomes" id="UP000327013"/>
    </source>
</evidence>
<dbReference type="GO" id="GO:0008649">
    <property type="term" value="F:rRNA methyltransferase activity"/>
    <property type="evidence" value="ECO:0007669"/>
    <property type="project" value="TreeGrafter"/>
</dbReference>
<feature type="compositionally biased region" description="Gly residues" evidence="1">
    <location>
        <begin position="503"/>
        <end position="512"/>
    </location>
</feature>
<feature type="compositionally biased region" description="Gly residues" evidence="1">
    <location>
        <begin position="521"/>
        <end position="531"/>
    </location>
</feature>
<feature type="compositionally biased region" description="Gly residues" evidence="1">
    <location>
        <begin position="476"/>
        <end position="495"/>
    </location>
</feature>
<proteinExistence type="predicted"/>
<feature type="domain" description="Swiss Army Knife RNA repair protein HAD" evidence="2">
    <location>
        <begin position="55"/>
        <end position="248"/>
    </location>
</feature>
<dbReference type="OrthoDB" id="5596992at2759"/>
<dbReference type="GO" id="GO:0000494">
    <property type="term" value="P:box C/D sno(s)RNA 3'-end processing"/>
    <property type="evidence" value="ECO:0007669"/>
    <property type="project" value="TreeGrafter"/>
</dbReference>
<keyword evidence="4" id="KW-1185">Reference proteome</keyword>
<dbReference type="InterPro" id="IPR018812">
    <property type="entry name" value="SAK_HAD"/>
</dbReference>
<dbReference type="GO" id="GO:0003723">
    <property type="term" value="F:RNA binding"/>
    <property type="evidence" value="ECO:0007669"/>
    <property type="project" value="TreeGrafter"/>
</dbReference>
<dbReference type="PANTHER" id="PTHR10335">
    <property type="entry name" value="RRNA 2-O-METHYLTRANSFERASE FIBRILLARIN"/>
    <property type="match status" value="1"/>
</dbReference>
<dbReference type="AlphaFoldDB" id="A0A5N6L3V9"/>
<dbReference type="GO" id="GO:0031428">
    <property type="term" value="C:box C/D methylation guide snoRNP complex"/>
    <property type="evidence" value="ECO:0007669"/>
    <property type="project" value="TreeGrafter"/>
</dbReference>
<feature type="region of interest" description="Disordered" evidence="1">
    <location>
        <begin position="415"/>
        <end position="541"/>
    </location>
</feature>
<dbReference type="GO" id="GO:0032040">
    <property type="term" value="C:small-subunit processome"/>
    <property type="evidence" value="ECO:0007669"/>
    <property type="project" value="TreeGrafter"/>
</dbReference>
<dbReference type="Proteomes" id="UP000327013">
    <property type="component" value="Unassembled WGS sequence"/>
</dbReference>
<name>A0A5N6L3V9_9ROSI</name>
<gene>
    <name evidence="3" type="ORF">FH972_026274</name>
</gene>
<feature type="compositionally biased region" description="Polar residues" evidence="1">
    <location>
        <begin position="460"/>
        <end position="475"/>
    </location>
</feature>
<dbReference type="Pfam" id="PF10307">
    <property type="entry name" value="HAD_SAK_1"/>
    <property type="match status" value="1"/>
</dbReference>
<sequence length="541" mass="57877">MTGNVSAFQANGATRNNTHTVASIQRWSCGDNDPPRADTIRQLHVYDFDNTLFASPLPNRQLWKIEQIGQLYGQDVFANGGWWHDPGILGATGEGVEKEEPRAWAGWWNEEIVQLVELSMAQQDTLTVLLTGRSEPRFQDLINRMLVSKKLVFDLVVLKPEAGPSNENFSSTMNFKQTFLDALLKTYSAATEICLYEDRIKHVHEFREFFVRTTAIKATVIEVAERATSLNPTAEVAAIQRMLNAHNAVFASNPQSLPSNRRKPLALRRTVFYTGYLISPADTARLLALANLPPRGPAASNTRTLANSIMIRFGTAGGPILDRAGGLGHALRWRCTATGALVSRGGTVWAARCEPVPANAPFYCEGQPVVVLALQGGAKGFEASRIHAWQNLPAAKQIEFDTVVGEKVLLRIEEEVRGGGGSQRTPGKQQGQTGSKRPFQEEDFPTLPPTGPAADGKKAQLQQNRGPPTGPKNSTGAGGRGGGNGGRGGGGGKGGRGGHGRGGRGGGRGKGGYYHSLDDVGGSGKKGGPGYDGADDGGLTY</sequence>
<accession>A0A5N6L3V9</accession>